<dbReference type="Proteomes" id="UP000678228">
    <property type="component" value="Unassembled WGS sequence"/>
</dbReference>
<gene>
    <name evidence="4" type="ORF">J7W16_16410</name>
</gene>
<dbReference type="Gene3D" id="3.40.630.30">
    <property type="match status" value="1"/>
</dbReference>
<sequence length="140" mass="15694">MIIRVATEEDLTYINSFATIVQNEATGGYLKGIDGSKLNGPGIKEYWVLEETNQVCGWILVGESRAPFTGEATAMIFELYVLPQFRGNGYATFLMNAAINHFKIRGYTKAHLNVFAQNPAKRIYDKLGFYDVATVMEKIL</sequence>
<dbReference type="EMBL" id="JAGKSQ010000007">
    <property type="protein sequence ID" value="MBP3952705.1"/>
    <property type="molecule type" value="Genomic_DNA"/>
</dbReference>
<dbReference type="CDD" id="cd04301">
    <property type="entry name" value="NAT_SF"/>
    <property type="match status" value="1"/>
</dbReference>
<dbReference type="Pfam" id="PF00583">
    <property type="entry name" value="Acetyltransf_1"/>
    <property type="match status" value="1"/>
</dbReference>
<dbReference type="PROSITE" id="PS51186">
    <property type="entry name" value="GNAT"/>
    <property type="match status" value="1"/>
</dbReference>
<comment type="caution">
    <text evidence="4">The sequence shown here is derived from an EMBL/GenBank/DDBJ whole genome shotgun (WGS) entry which is preliminary data.</text>
</comment>
<protein>
    <submittedName>
        <fullName evidence="4">GNAT family N-acetyltransferase</fullName>
    </submittedName>
</protein>
<keyword evidence="5" id="KW-1185">Reference proteome</keyword>
<dbReference type="GO" id="GO:0016747">
    <property type="term" value="F:acyltransferase activity, transferring groups other than amino-acyl groups"/>
    <property type="evidence" value="ECO:0007669"/>
    <property type="project" value="InterPro"/>
</dbReference>
<organism evidence="4 5">
    <name type="scientific">Halalkalibacter suaedae</name>
    <dbReference type="NCBI Taxonomy" id="2822140"/>
    <lineage>
        <taxon>Bacteria</taxon>
        <taxon>Bacillati</taxon>
        <taxon>Bacillota</taxon>
        <taxon>Bacilli</taxon>
        <taxon>Bacillales</taxon>
        <taxon>Bacillaceae</taxon>
        <taxon>Halalkalibacter</taxon>
    </lineage>
</organism>
<proteinExistence type="predicted"/>
<feature type="domain" description="N-acetyltransferase" evidence="3">
    <location>
        <begin position="1"/>
        <end position="140"/>
    </location>
</feature>
<dbReference type="InterPro" id="IPR016181">
    <property type="entry name" value="Acyl_CoA_acyltransferase"/>
</dbReference>
<evidence type="ECO:0000256" key="2">
    <source>
        <dbReference type="ARBA" id="ARBA00023315"/>
    </source>
</evidence>
<dbReference type="AlphaFoldDB" id="A0A941APE7"/>
<evidence type="ECO:0000313" key="5">
    <source>
        <dbReference type="Proteomes" id="UP000678228"/>
    </source>
</evidence>
<keyword evidence="1" id="KW-0808">Transferase</keyword>
<reference evidence="4" key="1">
    <citation type="submission" date="2021-03" db="EMBL/GenBank/DDBJ databases">
        <title>Bacillus suaedae sp. nov., isolated from Suaeda aralocaspica.</title>
        <authorList>
            <person name="Lei R.F.R."/>
        </authorList>
    </citation>
    <scope>NUCLEOTIDE SEQUENCE</scope>
    <source>
        <strain evidence="4">YZJH907-2</strain>
    </source>
</reference>
<name>A0A941APE7_9BACI</name>
<evidence type="ECO:0000259" key="3">
    <source>
        <dbReference type="PROSITE" id="PS51186"/>
    </source>
</evidence>
<accession>A0A941APE7</accession>
<dbReference type="RefSeq" id="WP_210598558.1">
    <property type="nucleotide sequence ID" value="NZ_JAGKSQ010000007.1"/>
</dbReference>
<dbReference type="InterPro" id="IPR050680">
    <property type="entry name" value="YpeA/RimI_acetyltransf"/>
</dbReference>
<dbReference type="SUPFAM" id="SSF55729">
    <property type="entry name" value="Acyl-CoA N-acyltransferases (Nat)"/>
    <property type="match status" value="1"/>
</dbReference>
<evidence type="ECO:0000256" key="1">
    <source>
        <dbReference type="ARBA" id="ARBA00022679"/>
    </source>
</evidence>
<keyword evidence="2" id="KW-0012">Acyltransferase</keyword>
<dbReference type="PANTHER" id="PTHR43420">
    <property type="entry name" value="ACETYLTRANSFERASE"/>
    <property type="match status" value="1"/>
</dbReference>
<dbReference type="InterPro" id="IPR000182">
    <property type="entry name" value="GNAT_dom"/>
</dbReference>
<evidence type="ECO:0000313" key="4">
    <source>
        <dbReference type="EMBL" id="MBP3952705.1"/>
    </source>
</evidence>